<evidence type="ECO:0000259" key="1">
    <source>
        <dbReference type="Pfam" id="PF13409"/>
    </source>
</evidence>
<dbReference type="AlphaFoldDB" id="A0A9P6CKP2"/>
<sequence>MSHIIFYDIPSTARIPYETEWVESADIEAKCKEMGAPPTTKNPDGTPLYTLPAIYDPSTGAVVSESTEIAVYLDAAYPNTPKLIIPGSRELQREALDFHFEAGSMQLRQFTIPAAYRVINPRSQAFFRTKEAFIGMTIEEFCPSGKRREEEWAKLKKEFSIIASRLPRKQGLYIMGSEICYLDFMVASHLISMKKLFGENSSEWNDIKTWDSGRWGKILKSVEKYEIIV</sequence>
<evidence type="ECO:0000313" key="3">
    <source>
        <dbReference type="EMBL" id="KAF9464064.1"/>
    </source>
</evidence>
<dbReference type="Pfam" id="PF13409">
    <property type="entry name" value="GST_N_2"/>
    <property type="match status" value="1"/>
</dbReference>
<reference evidence="3" key="1">
    <citation type="submission" date="2020-11" db="EMBL/GenBank/DDBJ databases">
        <authorList>
            <consortium name="DOE Joint Genome Institute"/>
            <person name="Ahrendt S."/>
            <person name="Riley R."/>
            <person name="Andreopoulos W."/>
            <person name="Labutti K."/>
            <person name="Pangilinan J."/>
            <person name="Ruiz-Duenas F.J."/>
            <person name="Barrasa J.M."/>
            <person name="Sanchez-Garcia M."/>
            <person name="Camarero S."/>
            <person name="Miyauchi S."/>
            <person name="Serrano A."/>
            <person name="Linde D."/>
            <person name="Babiker R."/>
            <person name="Drula E."/>
            <person name="Ayuso-Fernandez I."/>
            <person name="Pacheco R."/>
            <person name="Padilla G."/>
            <person name="Ferreira P."/>
            <person name="Barriuso J."/>
            <person name="Kellner H."/>
            <person name="Castanera R."/>
            <person name="Alfaro M."/>
            <person name="Ramirez L."/>
            <person name="Pisabarro A.G."/>
            <person name="Kuo A."/>
            <person name="Tritt A."/>
            <person name="Lipzen A."/>
            <person name="He G."/>
            <person name="Yan M."/>
            <person name="Ng V."/>
            <person name="Cullen D."/>
            <person name="Martin F."/>
            <person name="Rosso M.-N."/>
            <person name="Henrissat B."/>
            <person name="Hibbett D."/>
            <person name="Martinez A.T."/>
            <person name="Grigoriev I.V."/>
        </authorList>
    </citation>
    <scope>NUCLEOTIDE SEQUENCE</scope>
    <source>
        <strain evidence="3">CBS 247.69</strain>
    </source>
</reference>
<name>A0A9P6CKP2_9AGAR</name>
<dbReference type="InterPro" id="IPR054416">
    <property type="entry name" value="GST_UstS-like_C"/>
</dbReference>
<dbReference type="OrthoDB" id="4951845at2759"/>
<gene>
    <name evidence="3" type="ORF">BDZ94DRAFT_1289576</name>
</gene>
<dbReference type="Gene3D" id="3.40.30.10">
    <property type="entry name" value="Glutaredoxin"/>
    <property type="match status" value="1"/>
</dbReference>
<dbReference type="Gene3D" id="1.20.1050.10">
    <property type="match status" value="1"/>
</dbReference>
<dbReference type="EMBL" id="MU150257">
    <property type="protein sequence ID" value="KAF9464064.1"/>
    <property type="molecule type" value="Genomic_DNA"/>
</dbReference>
<accession>A0A9P6CKP2</accession>
<dbReference type="Proteomes" id="UP000807353">
    <property type="component" value="Unassembled WGS sequence"/>
</dbReference>
<feature type="domain" description="GST N-terminal" evidence="1">
    <location>
        <begin position="14"/>
        <end position="75"/>
    </location>
</feature>
<keyword evidence="4" id="KW-1185">Reference proteome</keyword>
<organism evidence="3 4">
    <name type="scientific">Collybia nuda</name>
    <dbReference type="NCBI Taxonomy" id="64659"/>
    <lineage>
        <taxon>Eukaryota</taxon>
        <taxon>Fungi</taxon>
        <taxon>Dikarya</taxon>
        <taxon>Basidiomycota</taxon>
        <taxon>Agaricomycotina</taxon>
        <taxon>Agaricomycetes</taxon>
        <taxon>Agaricomycetidae</taxon>
        <taxon>Agaricales</taxon>
        <taxon>Tricholomatineae</taxon>
        <taxon>Clitocybaceae</taxon>
        <taxon>Collybia</taxon>
    </lineage>
</organism>
<evidence type="ECO:0000259" key="2">
    <source>
        <dbReference type="Pfam" id="PF22041"/>
    </source>
</evidence>
<evidence type="ECO:0000313" key="4">
    <source>
        <dbReference type="Proteomes" id="UP000807353"/>
    </source>
</evidence>
<proteinExistence type="predicted"/>
<dbReference type="Pfam" id="PF22041">
    <property type="entry name" value="GST_C_7"/>
    <property type="match status" value="1"/>
</dbReference>
<dbReference type="InterPro" id="IPR004045">
    <property type="entry name" value="Glutathione_S-Trfase_N"/>
</dbReference>
<comment type="caution">
    <text evidence="3">The sequence shown here is derived from an EMBL/GenBank/DDBJ whole genome shotgun (WGS) entry which is preliminary data.</text>
</comment>
<protein>
    <recommendedName>
        <fullName evidence="5">GST N-terminal domain-containing protein</fullName>
    </recommendedName>
</protein>
<feature type="domain" description="Glutathione S-transferase UstS-like C-terminal" evidence="2">
    <location>
        <begin position="97"/>
        <end position="225"/>
    </location>
</feature>
<evidence type="ECO:0008006" key="5">
    <source>
        <dbReference type="Google" id="ProtNLM"/>
    </source>
</evidence>